<organism evidence="1">
    <name type="scientific">viral metagenome</name>
    <dbReference type="NCBI Taxonomy" id="1070528"/>
    <lineage>
        <taxon>unclassified sequences</taxon>
        <taxon>metagenomes</taxon>
        <taxon>organismal metagenomes</taxon>
    </lineage>
</organism>
<sequence>MLTKFNCKISPTETMLDTLSAKFHWIPSSDQIRPSLENVIKKENDNVHHKTFYESVVDKILIRYFKIRGTINKKSNKMKSRILLTDLKMKVLLENEYPYKLHSDTNHYVMWYTYRDMSDSEISQDIYNSLKDIVQNKHFEFVWYENPKMSVPEVYHVQVFWHLI</sequence>
<protein>
    <submittedName>
        <fullName evidence="1">Uncharacterized protein</fullName>
    </submittedName>
</protein>
<dbReference type="AlphaFoldDB" id="A0A6C0IVF6"/>
<name>A0A6C0IVF6_9ZZZZ</name>
<accession>A0A6C0IVF6</accession>
<evidence type="ECO:0000313" key="1">
    <source>
        <dbReference type="EMBL" id="QHT96629.1"/>
    </source>
</evidence>
<reference evidence="1" key="1">
    <citation type="journal article" date="2020" name="Nature">
        <title>Giant virus diversity and host interactions through global metagenomics.</title>
        <authorList>
            <person name="Schulz F."/>
            <person name="Roux S."/>
            <person name="Paez-Espino D."/>
            <person name="Jungbluth S."/>
            <person name="Walsh D.A."/>
            <person name="Denef V.J."/>
            <person name="McMahon K.D."/>
            <person name="Konstantinidis K.T."/>
            <person name="Eloe-Fadrosh E.A."/>
            <person name="Kyrpides N.C."/>
            <person name="Woyke T."/>
        </authorList>
    </citation>
    <scope>NUCLEOTIDE SEQUENCE</scope>
    <source>
        <strain evidence="1">GVMAG-M-3300024302-11</strain>
    </source>
</reference>
<dbReference type="EMBL" id="MN740260">
    <property type="protein sequence ID" value="QHT96629.1"/>
    <property type="molecule type" value="Genomic_DNA"/>
</dbReference>
<proteinExistence type="predicted"/>